<dbReference type="Proteomes" id="UP000030982">
    <property type="component" value="Unassembled WGS sequence"/>
</dbReference>
<dbReference type="RefSeq" id="WP_043122353.1">
    <property type="nucleotide sequence ID" value="NZ_JTDL01000097.1"/>
</dbReference>
<evidence type="ECO:0000313" key="4">
    <source>
        <dbReference type="Proteomes" id="UP000030982"/>
    </source>
</evidence>
<name>A0A0B2AJT6_9MICC</name>
<dbReference type="InterPro" id="IPR029063">
    <property type="entry name" value="SAM-dependent_MTases_sf"/>
</dbReference>
<protein>
    <recommendedName>
        <fullName evidence="2">Methyltransferase domain-containing protein</fullName>
    </recommendedName>
</protein>
<dbReference type="SUPFAM" id="SSF53335">
    <property type="entry name" value="S-adenosyl-L-methionine-dependent methyltransferases"/>
    <property type="match status" value="1"/>
</dbReference>
<dbReference type="PANTHER" id="PTHR43861">
    <property type="entry name" value="TRANS-ACONITATE 2-METHYLTRANSFERASE-RELATED"/>
    <property type="match status" value="1"/>
</dbReference>
<dbReference type="OrthoDB" id="9786503at2"/>
<keyword evidence="1" id="KW-0808">Transferase</keyword>
<dbReference type="InterPro" id="IPR041698">
    <property type="entry name" value="Methyltransf_25"/>
</dbReference>
<proteinExistence type="predicted"/>
<dbReference type="STRING" id="1338436.LK10_08490"/>
<keyword evidence="4" id="KW-1185">Reference proteome</keyword>
<sequence>MADGKRSADAAEWDRRYGGAGPVWSGGPNQWVAQELNGLPPGRALDLGAGEGRHAVWLAGRGWQVDAVDFSAVGLERGRRSAQALGVSGRIRWLVEDATLCTPERASLDLVLVAYLQLPTAALRAALASAASGLRPGGRLLLVGHDAANVEHGTGGPQDPAVLQDPEQVGAWLRACGLAASSAETRRRPVPSSLRPALDCVVLAEAPPHRWAGH</sequence>
<reference evidence="3 4" key="1">
    <citation type="submission" date="2014-09" db="EMBL/GenBank/DDBJ databases">
        <title>Genome sequence of Sinomonas sp. MUSC 117.</title>
        <authorList>
            <person name="Lee L.-H."/>
        </authorList>
    </citation>
    <scope>NUCLEOTIDE SEQUENCE [LARGE SCALE GENOMIC DNA]</scope>
    <source>
        <strain evidence="3 4">MUSC 117</strain>
    </source>
</reference>
<organism evidence="3 4">
    <name type="scientific">Sinomonas humi</name>
    <dbReference type="NCBI Taxonomy" id="1338436"/>
    <lineage>
        <taxon>Bacteria</taxon>
        <taxon>Bacillati</taxon>
        <taxon>Actinomycetota</taxon>
        <taxon>Actinomycetes</taxon>
        <taxon>Micrococcales</taxon>
        <taxon>Micrococcaceae</taxon>
        <taxon>Sinomonas</taxon>
    </lineage>
</organism>
<dbReference type="AlphaFoldDB" id="A0A0B2AJT6"/>
<dbReference type="CDD" id="cd02440">
    <property type="entry name" value="AdoMet_MTases"/>
    <property type="match status" value="1"/>
</dbReference>
<gene>
    <name evidence="3" type="ORF">LK10_08490</name>
</gene>
<dbReference type="EMBL" id="JTDL01000097">
    <property type="protein sequence ID" value="KHL03616.1"/>
    <property type="molecule type" value="Genomic_DNA"/>
</dbReference>
<evidence type="ECO:0000256" key="1">
    <source>
        <dbReference type="ARBA" id="ARBA00022679"/>
    </source>
</evidence>
<feature type="domain" description="Methyltransferase" evidence="2">
    <location>
        <begin position="45"/>
        <end position="138"/>
    </location>
</feature>
<dbReference type="Gene3D" id="3.40.50.150">
    <property type="entry name" value="Vaccinia Virus protein VP39"/>
    <property type="match status" value="1"/>
</dbReference>
<evidence type="ECO:0000313" key="3">
    <source>
        <dbReference type="EMBL" id="KHL03616.1"/>
    </source>
</evidence>
<dbReference type="PANTHER" id="PTHR43861:SF3">
    <property type="entry name" value="PUTATIVE (AFU_ORTHOLOGUE AFUA_2G14390)-RELATED"/>
    <property type="match status" value="1"/>
</dbReference>
<accession>A0A0B2AJT6</accession>
<comment type="caution">
    <text evidence="3">The sequence shown here is derived from an EMBL/GenBank/DDBJ whole genome shotgun (WGS) entry which is preliminary data.</text>
</comment>
<dbReference type="GO" id="GO:0016740">
    <property type="term" value="F:transferase activity"/>
    <property type="evidence" value="ECO:0007669"/>
    <property type="project" value="UniProtKB-KW"/>
</dbReference>
<dbReference type="Pfam" id="PF13649">
    <property type="entry name" value="Methyltransf_25"/>
    <property type="match status" value="1"/>
</dbReference>
<evidence type="ECO:0000259" key="2">
    <source>
        <dbReference type="Pfam" id="PF13649"/>
    </source>
</evidence>